<dbReference type="EMBL" id="JAUYZG010000006">
    <property type="protein sequence ID" value="KAK2905475.1"/>
    <property type="molecule type" value="Genomic_DNA"/>
</dbReference>
<name>A0AA88PVU5_9TELE</name>
<comment type="caution">
    <text evidence="2">The sequence shown here is derived from an EMBL/GenBank/DDBJ whole genome shotgun (WGS) entry which is preliminary data.</text>
</comment>
<gene>
    <name evidence="2" type="ORF">Q8A67_007274</name>
</gene>
<dbReference type="AlphaFoldDB" id="A0AA88PVU5"/>
<sequence length="136" mass="14548">MSITASEGGSPAEAEDSAGRHPTLGAALSEADAELAALLLRASRDIGLEVPRAPSPERSRLDDWYVGVGSSPRAFLPGAQFTEFENGVQNPYSIPDLSTSELPGSNRLNRKYLLLSTFPDMHTSKNHPQELSPEGT</sequence>
<organism evidence="2 3">
    <name type="scientific">Cirrhinus molitorella</name>
    <name type="common">mud carp</name>
    <dbReference type="NCBI Taxonomy" id="172907"/>
    <lineage>
        <taxon>Eukaryota</taxon>
        <taxon>Metazoa</taxon>
        <taxon>Chordata</taxon>
        <taxon>Craniata</taxon>
        <taxon>Vertebrata</taxon>
        <taxon>Euteleostomi</taxon>
        <taxon>Actinopterygii</taxon>
        <taxon>Neopterygii</taxon>
        <taxon>Teleostei</taxon>
        <taxon>Ostariophysi</taxon>
        <taxon>Cypriniformes</taxon>
        <taxon>Cyprinidae</taxon>
        <taxon>Labeoninae</taxon>
        <taxon>Labeonini</taxon>
        <taxon>Cirrhinus</taxon>
    </lineage>
</organism>
<accession>A0AA88PVU5</accession>
<evidence type="ECO:0000256" key="1">
    <source>
        <dbReference type="SAM" id="MobiDB-lite"/>
    </source>
</evidence>
<evidence type="ECO:0000313" key="3">
    <source>
        <dbReference type="Proteomes" id="UP001187343"/>
    </source>
</evidence>
<protein>
    <submittedName>
        <fullName evidence="2">Uncharacterized protein</fullName>
    </submittedName>
</protein>
<keyword evidence="3" id="KW-1185">Reference proteome</keyword>
<reference evidence="2" key="1">
    <citation type="submission" date="2023-08" db="EMBL/GenBank/DDBJ databases">
        <title>Chromosome-level Genome Assembly of mud carp (Cirrhinus molitorella).</title>
        <authorList>
            <person name="Liu H."/>
        </authorList>
    </citation>
    <scope>NUCLEOTIDE SEQUENCE</scope>
    <source>
        <strain evidence="2">Prfri</strain>
        <tissue evidence="2">Muscle</tissue>
    </source>
</reference>
<feature type="region of interest" description="Disordered" evidence="1">
    <location>
        <begin position="1"/>
        <end position="26"/>
    </location>
</feature>
<dbReference type="Proteomes" id="UP001187343">
    <property type="component" value="Unassembled WGS sequence"/>
</dbReference>
<evidence type="ECO:0000313" key="2">
    <source>
        <dbReference type="EMBL" id="KAK2905475.1"/>
    </source>
</evidence>
<proteinExistence type="predicted"/>